<protein>
    <submittedName>
        <fullName evidence="2">8116_t:CDS:1</fullName>
    </submittedName>
</protein>
<dbReference type="EMBL" id="CAJVPI010002129">
    <property type="protein sequence ID" value="CAG8636500.1"/>
    <property type="molecule type" value="Genomic_DNA"/>
</dbReference>
<feature type="chain" id="PRO_5040230051" evidence="1">
    <location>
        <begin position="19"/>
        <end position="163"/>
    </location>
</feature>
<organism evidence="2 3">
    <name type="scientific">Paraglomus brasilianum</name>
    <dbReference type="NCBI Taxonomy" id="144538"/>
    <lineage>
        <taxon>Eukaryota</taxon>
        <taxon>Fungi</taxon>
        <taxon>Fungi incertae sedis</taxon>
        <taxon>Mucoromycota</taxon>
        <taxon>Glomeromycotina</taxon>
        <taxon>Glomeromycetes</taxon>
        <taxon>Paraglomerales</taxon>
        <taxon>Paraglomeraceae</taxon>
        <taxon>Paraglomus</taxon>
    </lineage>
</organism>
<keyword evidence="1" id="KW-0732">Signal</keyword>
<gene>
    <name evidence="2" type="ORF">PBRASI_LOCUS9537</name>
</gene>
<proteinExistence type="predicted"/>
<dbReference type="AlphaFoldDB" id="A0A9N9GYV1"/>
<sequence>MKYLTLILILAAVTFAYAMSPRLQSRSDITNSRLQFKPATTNSRLQGRSNTTYLEARKLNGKYAGLSLLANASACADPTYVPCPNINGCCPPGVKCLSDGHCNIPCTIVDIPCGTKGCCPPDHVCTPDLHCTPGTPGTPPPVCDTGYFPCQDKQGGCCPDGTQ</sequence>
<evidence type="ECO:0000256" key="1">
    <source>
        <dbReference type="SAM" id="SignalP"/>
    </source>
</evidence>
<dbReference type="OrthoDB" id="2414008at2759"/>
<evidence type="ECO:0000313" key="2">
    <source>
        <dbReference type="EMBL" id="CAG8636500.1"/>
    </source>
</evidence>
<comment type="caution">
    <text evidence="2">The sequence shown here is derived from an EMBL/GenBank/DDBJ whole genome shotgun (WGS) entry which is preliminary data.</text>
</comment>
<reference evidence="2" key="1">
    <citation type="submission" date="2021-06" db="EMBL/GenBank/DDBJ databases">
        <authorList>
            <person name="Kallberg Y."/>
            <person name="Tangrot J."/>
            <person name="Rosling A."/>
        </authorList>
    </citation>
    <scope>NUCLEOTIDE SEQUENCE</scope>
    <source>
        <strain evidence="2">BR232B</strain>
    </source>
</reference>
<feature type="signal peptide" evidence="1">
    <location>
        <begin position="1"/>
        <end position="18"/>
    </location>
</feature>
<feature type="non-terminal residue" evidence="2">
    <location>
        <position position="163"/>
    </location>
</feature>
<accession>A0A9N9GYV1</accession>
<keyword evidence="3" id="KW-1185">Reference proteome</keyword>
<dbReference type="Proteomes" id="UP000789739">
    <property type="component" value="Unassembled WGS sequence"/>
</dbReference>
<evidence type="ECO:0000313" key="3">
    <source>
        <dbReference type="Proteomes" id="UP000789739"/>
    </source>
</evidence>
<name>A0A9N9GYV1_9GLOM</name>